<feature type="transmembrane region" description="Helical" evidence="8">
    <location>
        <begin position="325"/>
        <end position="343"/>
    </location>
</feature>
<evidence type="ECO:0000256" key="5">
    <source>
        <dbReference type="ARBA" id="ARBA00022989"/>
    </source>
</evidence>
<dbReference type="InterPro" id="IPR011004">
    <property type="entry name" value="Trimer_LpxA-like_sf"/>
</dbReference>
<gene>
    <name evidence="10" type="ORF">C8A04DRAFT_39036</name>
</gene>
<feature type="transmembrane region" description="Helical" evidence="8">
    <location>
        <begin position="270"/>
        <end position="288"/>
    </location>
</feature>
<dbReference type="Gene3D" id="2.160.10.10">
    <property type="entry name" value="Hexapeptide repeat proteins"/>
    <property type="match status" value="1"/>
</dbReference>
<dbReference type="Proteomes" id="UP001302676">
    <property type="component" value="Unassembled WGS sequence"/>
</dbReference>
<dbReference type="InterPro" id="IPR011701">
    <property type="entry name" value="MFS"/>
</dbReference>
<evidence type="ECO:0000256" key="6">
    <source>
        <dbReference type="ARBA" id="ARBA00023136"/>
    </source>
</evidence>
<evidence type="ECO:0000259" key="9">
    <source>
        <dbReference type="PROSITE" id="PS50850"/>
    </source>
</evidence>
<dbReference type="PROSITE" id="PS50850">
    <property type="entry name" value="MFS"/>
    <property type="match status" value="1"/>
</dbReference>
<dbReference type="GO" id="GO:0016020">
    <property type="term" value="C:membrane"/>
    <property type="evidence" value="ECO:0007669"/>
    <property type="project" value="UniProtKB-SubCell"/>
</dbReference>
<comment type="similarity">
    <text evidence="2">Belongs to the transferase hexapeptide repeat family.</text>
</comment>
<dbReference type="EMBL" id="MU853610">
    <property type="protein sequence ID" value="KAK4141532.1"/>
    <property type="molecule type" value="Genomic_DNA"/>
</dbReference>
<dbReference type="GeneID" id="87821050"/>
<protein>
    <recommendedName>
        <fullName evidence="9">Major facilitator superfamily (MFS) profile domain-containing protein</fullName>
    </recommendedName>
</protein>
<name>A0AAN6ZK88_9PEZI</name>
<dbReference type="GO" id="GO:0022857">
    <property type="term" value="F:transmembrane transporter activity"/>
    <property type="evidence" value="ECO:0007669"/>
    <property type="project" value="InterPro"/>
</dbReference>
<dbReference type="InterPro" id="IPR024688">
    <property type="entry name" value="Mac_dom"/>
</dbReference>
<keyword evidence="4 8" id="KW-0812">Transmembrane</keyword>
<dbReference type="PANTHER" id="PTHR23514:SF16">
    <property type="entry name" value="TRANSPORTER, PUTATIVE (AFU_ORTHOLOGUE AFUA_2G17270)-RELATED"/>
    <property type="match status" value="1"/>
</dbReference>
<dbReference type="InterPro" id="IPR051788">
    <property type="entry name" value="MFS_Transporter"/>
</dbReference>
<reference evidence="10" key="1">
    <citation type="journal article" date="2023" name="Mol. Phylogenet. Evol.">
        <title>Genome-scale phylogeny and comparative genomics of the fungal order Sordariales.</title>
        <authorList>
            <person name="Hensen N."/>
            <person name="Bonometti L."/>
            <person name="Westerberg I."/>
            <person name="Brannstrom I.O."/>
            <person name="Guillou S."/>
            <person name="Cros-Aarteil S."/>
            <person name="Calhoun S."/>
            <person name="Haridas S."/>
            <person name="Kuo A."/>
            <person name="Mondo S."/>
            <person name="Pangilinan J."/>
            <person name="Riley R."/>
            <person name="LaButti K."/>
            <person name="Andreopoulos B."/>
            <person name="Lipzen A."/>
            <person name="Chen C."/>
            <person name="Yan M."/>
            <person name="Daum C."/>
            <person name="Ng V."/>
            <person name="Clum A."/>
            <person name="Steindorff A."/>
            <person name="Ohm R.A."/>
            <person name="Martin F."/>
            <person name="Silar P."/>
            <person name="Natvig D.O."/>
            <person name="Lalanne C."/>
            <person name="Gautier V."/>
            <person name="Ament-Velasquez S.L."/>
            <person name="Kruys A."/>
            <person name="Hutchinson M.I."/>
            <person name="Powell A.J."/>
            <person name="Barry K."/>
            <person name="Miller A.N."/>
            <person name="Grigoriev I.V."/>
            <person name="Debuchy R."/>
            <person name="Gladieux P."/>
            <person name="Hiltunen Thoren M."/>
            <person name="Johannesson H."/>
        </authorList>
    </citation>
    <scope>NUCLEOTIDE SEQUENCE</scope>
    <source>
        <strain evidence="10">CBS 141.50</strain>
    </source>
</reference>
<dbReference type="InterPro" id="IPR001451">
    <property type="entry name" value="Hexapep"/>
</dbReference>
<dbReference type="GO" id="GO:0016407">
    <property type="term" value="F:acetyltransferase activity"/>
    <property type="evidence" value="ECO:0007669"/>
    <property type="project" value="InterPro"/>
</dbReference>
<dbReference type="FunFam" id="2.160.10.10:FF:000025">
    <property type="entry name" value="Hexapeptide-repeat containing-acetyltransferase"/>
    <property type="match status" value="1"/>
</dbReference>
<dbReference type="FunFam" id="1.20.1250.20:FF:000286">
    <property type="entry name" value="MFS efflux transporter"/>
    <property type="match status" value="1"/>
</dbReference>
<dbReference type="Pfam" id="PF00132">
    <property type="entry name" value="Hexapep"/>
    <property type="match status" value="1"/>
</dbReference>
<evidence type="ECO:0000256" key="8">
    <source>
        <dbReference type="SAM" id="Phobius"/>
    </source>
</evidence>
<dbReference type="PANTHER" id="PTHR23514">
    <property type="entry name" value="BYPASS OF STOP CODON PROTEIN 6"/>
    <property type="match status" value="1"/>
</dbReference>
<feature type="transmembrane region" description="Helical" evidence="8">
    <location>
        <begin position="464"/>
        <end position="486"/>
    </location>
</feature>
<dbReference type="Pfam" id="PF12464">
    <property type="entry name" value="Mac"/>
    <property type="match status" value="1"/>
</dbReference>
<accession>A0AAN6ZK88</accession>
<dbReference type="Pfam" id="PF07690">
    <property type="entry name" value="MFS_1"/>
    <property type="match status" value="1"/>
</dbReference>
<feature type="transmembrane region" description="Helical" evidence="8">
    <location>
        <begin position="399"/>
        <end position="422"/>
    </location>
</feature>
<dbReference type="CDD" id="cd03357">
    <property type="entry name" value="LbH_MAT_GAT"/>
    <property type="match status" value="1"/>
</dbReference>
<comment type="subcellular location">
    <subcellularLocation>
        <location evidence="1">Membrane</location>
        <topology evidence="1">Multi-pass membrane protein</topology>
    </subcellularLocation>
</comment>
<keyword evidence="6 8" id="KW-0472">Membrane</keyword>
<dbReference type="InterPro" id="IPR020846">
    <property type="entry name" value="MFS_dom"/>
</dbReference>
<dbReference type="SMART" id="SM01266">
    <property type="entry name" value="Mac"/>
    <property type="match status" value="1"/>
</dbReference>
<reference evidence="10" key="2">
    <citation type="submission" date="2023-05" db="EMBL/GenBank/DDBJ databases">
        <authorList>
            <consortium name="Lawrence Berkeley National Laboratory"/>
            <person name="Steindorff A."/>
            <person name="Hensen N."/>
            <person name="Bonometti L."/>
            <person name="Westerberg I."/>
            <person name="Brannstrom I.O."/>
            <person name="Guillou S."/>
            <person name="Cros-Aarteil S."/>
            <person name="Calhoun S."/>
            <person name="Haridas S."/>
            <person name="Kuo A."/>
            <person name="Mondo S."/>
            <person name="Pangilinan J."/>
            <person name="Riley R."/>
            <person name="Labutti K."/>
            <person name="Andreopoulos B."/>
            <person name="Lipzen A."/>
            <person name="Chen C."/>
            <person name="Yanf M."/>
            <person name="Daum C."/>
            <person name="Ng V."/>
            <person name="Clum A."/>
            <person name="Ohm R."/>
            <person name="Martin F."/>
            <person name="Silar P."/>
            <person name="Natvig D."/>
            <person name="Lalanne C."/>
            <person name="Gautier V."/>
            <person name="Ament-Velasquez S.L."/>
            <person name="Kruys A."/>
            <person name="Hutchinson M.I."/>
            <person name="Powell A.J."/>
            <person name="Barry K."/>
            <person name="Miller A.N."/>
            <person name="Grigoriev I.V."/>
            <person name="Debuchy R."/>
            <person name="Gladieux P."/>
            <person name="Thoren M.H."/>
            <person name="Johannesson H."/>
        </authorList>
    </citation>
    <scope>NUCLEOTIDE SEQUENCE</scope>
    <source>
        <strain evidence="10">CBS 141.50</strain>
    </source>
</reference>
<keyword evidence="7" id="KW-0012">Acyltransferase</keyword>
<dbReference type="SUPFAM" id="SSF103473">
    <property type="entry name" value="MFS general substrate transporter"/>
    <property type="match status" value="1"/>
</dbReference>
<dbReference type="RefSeq" id="XP_062634903.1">
    <property type="nucleotide sequence ID" value="XM_062784437.1"/>
</dbReference>
<feature type="transmembrane region" description="Helical" evidence="8">
    <location>
        <begin position="618"/>
        <end position="637"/>
    </location>
</feature>
<keyword evidence="3" id="KW-0808">Transferase</keyword>
<comment type="caution">
    <text evidence="10">The sequence shown here is derived from an EMBL/GenBank/DDBJ whole genome shotgun (WGS) entry which is preliminary data.</text>
</comment>
<feature type="transmembrane region" description="Helical" evidence="8">
    <location>
        <begin position="240"/>
        <end position="264"/>
    </location>
</feature>
<feature type="domain" description="Major facilitator superfamily (MFS) profile" evidence="9">
    <location>
        <begin position="239"/>
        <end position="641"/>
    </location>
</feature>
<evidence type="ECO:0000256" key="2">
    <source>
        <dbReference type="ARBA" id="ARBA00007274"/>
    </source>
</evidence>
<dbReference type="InterPro" id="IPR036259">
    <property type="entry name" value="MFS_trans_sf"/>
</dbReference>
<feature type="transmembrane region" description="Helical" evidence="8">
    <location>
        <begin position="530"/>
        <end position="548"/>
    </location>
</feature>
<feature type="transmembrane region" description="Helical" evidence="8">
    <location>
        <begin position="588"/>
        <end position="612"/>
    </location>
</feature>
<evidence type="ECO:0000256" key="4">
    <source>
        <dbReference type="ARBA" id="ARBA00022692"/>
    </source>
</evidence>
<proteinExistence type="inferred from homology"/>
<dbReference type="AlphaFoldDB" id="A0AAN6ZK88"/>
<feature type="transmembrane region" description="Helical" evidence="8">
    <location>
        <begin position="554"/>
        <end position="576"/>
    </location>
</feature>
<evidence type="ECO:0000256" key="7">
    <source>
        <dbReference type="ARBA" id="ARBA00023315"/>
    </source>
</evidence>
<organism evidence="10 11">
    <name type="scientific">Dichotomopilus funicola</name>
    <dbReference type="NCBI Taxonomy" id="1934379"/>
    <lineage>
        <taxon>Eukaryota</taxon>
        <taxon>Fungi</taxon>
        <taxon>Dikarya</taxon>
        <taxon>Ascomycota</taxon>
        <taxon>Pezizomycotina</taxon>
        <taxon>Sordariomycetes</taxon>
        <taxon>Sordariomycetidae</taxon>
        <taxon>Sordariales</taxon>
        <taxon>Chaetomiaceae</taxon>
        <taxon>Dichotomopilus</taxon>
    </lineage>
</organism>
<sequence length="650" mass="69193">MAATEKNPQELEKASSLAHVPRGDEYEKMISGMLYNAMDPDLASSRFEARRTCHAYNSYFPSDASATFATLAAYRLSQLRSFIGAVGDDAFIEPPFRVDYGCNIRFGSCFYANFGLIILDCALVTIGDRVMFGPNVSLLSATHETDVRSRRADIEYARPITIGDDCWIGGHVVVLPGVTIGKGCTIGAGAVVTKDVPAWSVALGTPARVVRTVEPLEDNNTLRPELNEPPKRNRATLLKLLSASFSFFVAGVNDGSIGALIPYFMRQYGISTTVVSSVFAANFLGWLTTALTNTHLSQHLPLGSLLTLGAAAQVLGHALRAWGPPPLGLLLFSFWLITVGQAFQDTHANTFVAAGAGGSWGGTHRWLGFVHAMYMAGCLVGPFVATAVASAGMEGESRWYFFYLFPLGLGLGNLGWVVGAFWDSVGLIRKKAGGTGAGGEGGEGEGRNDTAAELIKTTLTTPSVWLLSLFFFFFLGAAITVGGWLVEFLVVVRGGELADMGYVPAGFNGGCLLGRLLLAEPTKRLGERRMVLVYAVLCVGLQLLFWLVPNIIAASVAVSFLGFFSGPFFATGISVGSKLFPSHIHSTALALVFVIGQIGGSAFPIVTGVLATRVGVSVLQPILVGLYVATAVSWLLIPRPKTANAALHEE</sequence>
<feature type="transmembrane region" description="Helical" evidence="8">
    <location>
        <begin position="501"/>
        <end position="518"/>
    </location>
</feature>
<feature type="transmembrane region" description="Helical" evidence="8">
    <location>
        <begin position="372"/>
        <end position="393"/>
    </location>
</feature>
<keyword evidence="11" id="KW-1185">Reference proteome</keyword>
<dbReference type="Gene3D" id="1.20.1250.20">
    <property type="entry name" value="MFS general substrate transporter like domains"/>
    <property type="match status" value="2"/>
</dbReference>
<dbReference type="SUPFAM" id="SSF51161">
    <property type="entry name" value="Trimeric LpxA-like enzymes"/>
    <property type="match status" value="1"/>
</dbReference>
<evidence type="ECO:0000313" key="10">
    <source>
        <dbReference type="EMBL" id="KAK4141532.1"/>
    </source>
</evidence>
<evidence type="ECO:0000256" key="3">
    <source>
        <dbReference type="ARBA" id="ARBA00022679"/>
    </source>
</evidence>
<keyword evidence="5 8" id="KW-1133">Transmembrane helix</keyword>
<evidence type="ECO:0000313" key="11">
    <source>
        <dbReference type="Proteomes" id="UP001302676"/>
    </source>
</evidence>
<evidence type="ECO:0000256" key="1">
    <source>
        <dbReference type="ARBA" id="ARBA00004141"/>
    </source>
</evidence>